<dbReference type="Pfam" id="PF01170">
    <property type="entry name" value="UPF0020"/>
    <property type="match status" value="1"/>
</dbReference>
<dbReference type="OrthoDB" id="269872at2759"/>
<keyword evidence="3" id="KW-0808">Transferase</keyword>
<dbReference type="InParanoid" id="A0A2R5GMU3"/>
<dbReference type="Gene3D" id="3.40.50.150">
    <property type="entry name" value="Vaccinia Virus protein VP39"/>
    <property type="match status" value="1"/>
</dbReference>
<sequence length="483" mass="52729">MDDEDDASAAAVEEHSEGDERIEQRRGRGGGSDRDAGDLDAVKETSTKLSAGEAVVKEEEEGTRLPFVHYEIMQEQEGLIAGIKSPNVSGVQLDALIKSARGPEWNVVYSRALTKGTQDVFIAAQGPEKLDAVHAVARAGGIIKRSVWMVHGKVDDAALEALRRTHKNSTDTIHEVRVVRQFHSHSAQGGWLSILEAQWTAFHQAAIKASLQKIGHPVVGHGSSTARLRARGFRGNKLATCSLKFTLADGTCIDFSRVDEVLERYALLGMREEAAWETKTCKREQDFIQQGIDPKRARLLAEERDPISYHLDSDWKGFGVDISSDAVEATRANASSLGLADRCVLKQCDYAQFPDPFPEVQASGVLFSAVVCNPPYLPDRVSGTMAVLRNVPRAGYSGGEDGLDGYRAVASFFAQTSSVQEGAILALEVSGNFSKRHEQVKSLLQASGHLSYWRVGKPDHLQQQRCLLFRYTRSPSAAEAAAS</sequence>
<proteinExistence type="predicted"/>
<evidence type="ECO:0000259" key="2">
    <source>
        <dbReference type="Pfam" id="PF01170"/>
    </source>
</evidence>
<dbReference type="InterPro" id="IPR029063">
    <property type="entry name" value="SAM-dependent_MTases_sf"/>
</dbReference>
<dbReference type="PANTHER" id="PTHR18895:SF74">
    <property type="entry name" value="MTRF1L RELEASE FACTOR GLUTAMINE METHYLTRANSFERASE"/>
    <property type="match status" value="1"/>
</dbReference>
<dbReference type="PANTHER" id="PTHR18895">
    <property type="entry name" value="HEMK METHYLTRANSFERASE"/>
    <property type="match status" value="1"/>
</dbReference>
<feature type="region of interest" description="Disordered" evidence="1">
    <location>
        <begin position="1"/>
        <end position="56"/>
    </location>
</feature>
<dbReference type="InterPro" id="IPR000241">
    <property type="entry name" value="RlmKL-like_Mtase"/>
</dbReference>
<dbReference type="PROSITE" id="PS00092">
    <property type="entry name" value="N6_MTASE"/>
    <property type="match status" value="1"/>
</dbReference>
<dbReference type="EMBL" id="BEYU01000101">
    <property type="protein sequence ID" value="GBG31619.1"/>
    <property type="molecule type" value="Genomic_DNA"/>
</dbReference>
<feature type="domain" description="Ribosomal RNA large subunit methyltransferase K/L-like methyltransferase" evidence="2">
    <location>
        <begin position="273"/>
        <end position="377"/>
    </location>
</feature>
<dbReference type="GO" id="GO:0008168">
    <property type="term" value="F:methyltransferase activity"/>
    <property type="evidence" value="ECO:0007669"/>
    <property type="project" value="UniProtKB-KW"/>
</dbReference>
<reference evidence="3 4" key="1">
    <citation type="submission" date="2017-12" db="EMBL/GenBank/DDBJ databases">
        <title>Sequencing, de novo assembly and annotation of complete genome of a new Thraustochytrid species, strain FCC1311.</title>
        <authorList>
            <person name="Sedici K."/>
            <person name="Godart F."/>
            <person name="Aiese Cigliano R."/>
            <person name="Sanseverino W."/>
            <person name="Barakat M."/>
            <person name="Ortet P."/>
            <person name="Marechal E."/>
            <person name="Cagnac O."/>
            <person name="Amato A."/>
        </authorList>
    </citation>
    <scope>NUCLEOTIDE SEQUENCE [LARGE SCALE GENOMIC DNA]</scope>
</reference>
<dbReference type="AlphaFoldDB" id="A0A2R5GMU3"/>
<name>A0A2R5GMU3_9STRA</name>
<dbReference type="GO" id="GO:0032259">
    <property type="term" value="P:methylation"/>
    <property type="evidence" value="ECO:0007669"/>
    <property type="project" value="UniProtKB-KW"/>
</dbReference>
<dbReference type="InterPro" id="IPR050320">
    <property type="entry name" value="N5-glutamine_MTase"/>
</dbReference>
<keyword evidence="4" id="KW-1185">Reference proteome</keyword>
<dbReference type="GO" id="GO:0043527">
    <property type="term" value="C:tRNA methyltransferase complex"/>
    <property type="evidence" value="ECO:0007669"/>
    <property type="project" value="UniProtKB-ARBA"/>
</dbReference>
<gene>
    <name evidence="3" type="ORF">FCC1311_078442</name>
</gene>
<dbReference type="InterPro" id="IPR002052">
    <property type="entry name" value="DNA_methylase_N6_adenine_CS"/>
</dbReference>
<evidence type="ECO:0000313" key="4">
    <source>
        <dbReference type="Proteomes" id="UP000241890"/>
    </source>
</evidence>
<comment type="caution">
    <text evidence="3">The sequence shown here is derived from an EMBL/GenBank/DDBJ whole genome shotgun (WGS) entry which is preliminary data.</text>
</comment>
<evidence type="ECO:0000256" key="1">
    <source>
        <dbReference type="SAM" id="MobiDB-lite"/>
    </source>
</evidence>
<dbReference type="SUPFAM" id="SSF53335">
    <property type="entry name" value="S-adenosyl-L-methionine-dependent methyltransferases"/>
    <property type="match status" value="1"/>
</dbReference>
<feature type="compositionally biased region" description="Basic and acidic residues" evidence="1">
    <location>
        <begin position="12"/>
        <end position="46"/>
    </location>
</feature>
<dbReference type="Proteomes" id="UP000241890">
    <property type="component" value="Unassembled WGS sequence"/>
</dbReference>
<dbReference type="GO" id="GO:0003676">
    <property type="term" value="F:nucleic acid binding"/>
    <property type="evidence" value="ECO:0007669"/>
    <property type="project" value="InterPro"/>
</dbReference>
<keyword evidence="3" id="KW-0489">Methyltransferase</keyword>
<accession>A0A2R5GMU3</accession>
<evidence type="ECO:0000313" key="3">
    <source>
        <dbReference type="EMBL" id="GBG31619.1"/>
    </source>
</evidence>
<protein>
    <submittedName>
        <fullName evidence="3">Release factor glutamine methyltransferase</fullName>
    </submittedName>
</protein>
<organism evidence="3 4">
    <name type="scientific">Hondaea fermentalgiana</name>
    <dbReference type="NCBI Taxonomy" id="2315210"/>
    <lineage>
        <taxon>Eukaryota</taxon>
        <taxon>Sar</taxon>
        <taxon>Stramenopiles</taxon>
        <taxon>Bigyra</taxon>
        <taxon>Labyrinthulomycetes</taxon>
        <taxon>Thraustochytrida</taxon>
        <taxon>Thraustochytriidae</taxon>
        <taxon>Hondaea</taxon>
    </lineage>
</organism>